<dbReference type="OrthoDB" id="19261at2759"/>
<keyword evidence="1" id="KW-0472">Membrane</keyword>
<reference evidence="4 5" key="1">
    <citation type="journal article" date="2015" name="Genome Biol. Evol.">
        <title>Phylogenomic analyses indicate that early fungi evolved digesting cell walls of algal ancestors of land plants.</title>
        <authorList>
            <person name="Chang Y."/>
            <person name="Wang S."/>
            <person name="Sekimoto S."/>
            <person name="Aerts A.L."/>
            <person name="Choi C."/>
            <person name="Clum A."/>
            <person name="LaButti K.M."/>
            <person name="Lindquist E.A."/>
            <person name="Yee Ngan C."/>
            <person name="Ohm R.A."/>
            <person name="Salamov A.A."/>
            <person name="Grigoriev I.V."/>
            <person name="Spatafora J.W."/>
            <person name="Berbee M.L."/>
        </authorList>
    </citation>
    <scope>NUCLEOTIDE SEQUENCE [LARGE SCALE GENOMIC DNA]</scope>
    <source>
        <strain evidence="4 5">NRRL 28638</strain>
    </source>
</reference>
<evidence type="ECO:0000313" key="5">
    <source>
        <dbReference type="Proteomes" id="UP000070444"/>
    </source>
</evidence>
<dbReference type="SMART" id="SM00664">
    <property type="entry name" value="DoH"/>
    <property type="match status" value="1"/>
</dbReference>
<proteinExistence type="predicted"/>
<sequence length="244" mass="26026">MKLLSWLPLLITSASAAAAGSSNSTSAGVKGPVQSCPASGVCYTLQDFGSEVQFTFQFPTSLGWSALGTGSEMKGSTMMVAWRNPDNTFTVSDRVATGTSEPAAAPTQVSKIVASDSKVENGNNIIVFRRAKNAGQTTLSNFDDAQINWIWATSAKIPPSNLASSKINYHNSFGKFQLDAAKGTTAAPASSHISFFLLHGILMFLGWNLMPYFGILAAGPFKKILGVWWFRIHVALLGSLDLHS</sequence>
<keyword evidence="1" id="KW-0812">Transmembrane</keyword>
<dbReference type="InterPro" id="IPR015920">
    <property type="entry name" value="Cellobiose_DH-like_cyt"/>
</dbReference>
<feature type="domain" description="DOMON" evidence="3">
    <location>
        <begin position="37"/>
        <end position="154"/>
    </location>
</feature>
<evidence type="ECO:0000256" key="1">
    <source>
        <dbReference type="SAM" id="Phobius"/>
    </source>
</evidence>
<dbReference type="Gene3D" id="2.60.40.1210">
    <property type="entry name" value="Cellobiose dehydrogenase, cytochrome domain"/>
    <property type="match status" value="1"/>
</dbReference>
<name>A0A137P0F3_CONC2</name>
<feature type="chain" id="PRO_5007294284" description="DOMON domain-containing protein" evidence="2">
    <location>
        <begin position="17"/>
        <end position="244"/>
    </location>
</feature>
<dbReference type="SUPFAM" id="SSF49344">
    <property type="entry name" value="CBD9-like"/>
    <property type="match status" value="1"/>
</dbReference>
<accession>A0A137P0F3</accession>
<protein>
    <recommendedName>
        <fullName evidence="3">DOMON domain-containing protein</fullName>
    </recommendedName>
</protein>
<keyword evidence="2" id="KW-0732">Signal</keyword>
<dbReference type="Pfam" id="PF16010">
    <property type="entry name" value="CDH-cyt"/>
    <property type="match status" value="1"/>
</dbReference>
<dbReference type="PANTHER" id="PTHR47797:SF3">
    <property type="entry name" value="CYTOCHROME B561 DOMAIN-CONTAINING PROTEIN"/>
    <property type="match status" value="1"/>
</dbReference>
<dbReference type="EMBL" id="KQ964579">
    <property type="protein sequence ID" value="KXN68381.1"/>
    <property type="molecule type" value="Genomic_DNA"/>
</dbReference>
<feature type="signal peptide" evidence="2">
    <location>
        <begin position="1"/>
        <end position="16"/>
    </location>
</feature>
<evidence type="ECO:0000313" key="4">
    <source>
        <dbReference type="EMBL" id="KXN68381.1"/>
    </source>
</evidence>
<dbReference type="InterPro" id="IPR005018">
    <property type="entry name" value="DOMON_domain"/>
</dbReference>
<organism evidence="4 5">
    <name type="scientific">Conidiobolus coronatus (strain ATCC 28846 / CBS 209.66 / NRRL 28638)</name>
    <name type="common">Delacroixia coronata</name>
    <dbReference type="NCBI Taxonomy" id="796925"/>
    <lineage>
        <taxon>Eukaryota</taxon>
        <taxon>Fungi</taxon>
        <taxon>Fungi incertae sedis</taxon>
        <taxon>Zoopagomycota</taxon>
        <taxon>Entomophthoromycotina</taxon>
        <taxon>Entomophthoromycetes</taxon>
        <taxon>Entomophthorales</taxon>
        <taxon>Ancylistaceae</taxon>
        <taxon>Conidiobolus</taxon>
    </lineage>
</organism>
<feature type="transmembrane region" description="Helical" evidence="1">
    <location>
        <begin position="196"/>
        <end position="221"/>
    </location>
</feature>
<dbReference type="PROSITE" id="PS50836">
    <property type="entry name" value="DOMON"/>
    <property type="match status" value="1"/>
</dbReference>
<dbReference type="AlphaFoldDB" id="A0A137P0F3"/>
<gene>
    <name evidence="4" type="ORF">CONCODRAFT_9384</name>
</gene>
<dbReference type="PANTHER" id="PTHR47797">
    <property type="entry name" value="DEHYDROGENASE, PUTATIVE (AFU_ORTHOLOGUE AFUA_8G05805)-RELATED"/>
    <property type="match status" value="1"/>
</dbReference>
<dbReference type="STRING" id="796925.A0A137P0F3"/>
<dbReference type="CDD" id="cd09630">
    <property type="entry name" value="CDH_like_cytochrome"/>
    <property type="match status" value="1"/>
</dbReference>
<keyword evidence="5" id="KW-1185">Reference proteome</keyword>
<dbReference type="Proteomes" id="UP000070444">
    <property type="component" value="Unassembled WGS sequence"/>
</dbReference>
<keyword evidence="1" id="KW-1133">Transmembrane helix</keyword>
<dbReference type="OMA" id="WIWATSA"/>
<evidence type="ECO:0000259" key="3">
    <source>
        <dbReference type="PROSITE" id="PS50836"/>
    </source>
</evidence>
<evidence type="ECO:0000256" key="2">
    <source>
        <dbReference type="SAM" id="SignalP"/>
    </source>
</evidence>